<feature type="transmembrane region" description="Helical" evidence="6">
    <location>
        <begin position="125"/>
        <end position="148"/>
    </location>
</feature>
<organism evidence="8 9">
    <name type="scientific">Gregarina niphandrodes</name>
    <name type="common">Septate eugregarine</name>
    <dbReference type="NCBI Taxonomy" id="110365"/>
    <lineage>
        <taxon>Eukaryota</taxon>
        <taxon>Sar</taxon>
        <taxon>Alveolata</taxon>
        <taxon>Apicomplexa</taxon>
        <taxon>Conoidasida</taxon>
        <taxon>Gregarinasina</taxon>
        <taxon>Eugregarinorida</taxon>
        <taxon>Gregarinidae</taxon>
        <taxon>Gregarina</taxon>
    </lineage>
</organism>
<name>A0A023BAW4_GRENI</name>
<gene>
    <name evidence="8" type="ORF">GNI_035480</name>
</gene>
<feature type="transmembrane region" description="Helical" evidence="6">
    <location>
        <begin position="15"/>
        <end position="32"/>
    </location>
</feature>
<comment type="subcellular location">
    <subcellularLocation>
        <location evidence="1">Membrane</location>
        <topology evidence="1">Multi-pass membrane protein</topology>
    </subcellularLocation>
</comment>
<dbReference type="PANTHER" id="PTHR13439:SF47">
    <property type="entry name" value="TLC DOMAIN-CONTAINING PROTEIN 4 C"/>
    <property type="match status" value="1"/>
</dbReference>
<dbReference type="InterPro" id="IPR006634">
    <property type="entry name" value="TLC-dom"/>
</dbReference>
<feature type="transmembrane region" description="Helical" evidence="6">
    <location>
        <begin position="205"/>
        <end position="227"/>
    </location>
</feature>
<feature type="transmembrane region" description="Helical" evidence="6">
    <location>
        <begin position="44"/>
        <end position="61"/>
    </location>
</feature>
<dbReference type="VEuPathDB" id="CryptoDB:GNI_035480"/>
<proteinExistence type="predicted"/>
<keyword evidence="2 5" id="KW-0812">Transmembrane</keyword>
<keyword evidence="4 5" id="KW-0472">Membrane</keyword>
<sequence length="242" mass="28765">MPLRQAIRQRQKHEFALPLGLALGFWTFFYKFVGDRCRTNGTAFFHAILVSPIMILSLMRLKHDRYWGESTVFDAVAVVVAGYFAWDLGISILQYKEYGFSFLLHAVICLSCMMLHLLAKEMRTSWIIAGMIATECSTIFLHLRWFMIQAKLTHRLYFKIVNVLFMLTFASYRMYYVAVIAIFPYTRHVLTHKNFGLNRLDAFRIWYQMVTSWLWLGLQYYWGFALVRSQLSQMTKRWKKRD</sequence>
<dbReference type="GO" id="GO:0016020">
    <property type="term" value="C:membrane"/>
    <property type="evidence" value="ECO:0007669"/>
    <property type="project" value="UniProtKB-SubCell"/>
</dbReference>
<comment type="caution">
    <text evidence="8">The sequence shown here is derived from an EMBL/GenBank/DDBJ whole genome shotgun (WGS) entry which is preliminary data.</text>
</comment>
<evidence type="ECO:0000256" key="2">
    <source>
        <dbReference type="ARBA" id="ARBA00022692"/>
    </source>
</evidence>
<keyword evidence="9" id="KW-1185">Reference proteome</keyword>
<dbReference type="eggNOG" id="ENOG502SYMG">
    <property type="taxonomic scope" value="Eukaryota"/>
</dbReference>
<dbReference type="PROSITE" id="PS50922">
    <property type="entry name" value="TLC"/>
    <property type="match status" value="1"/>
</dbReference>
<protein>
    <submittedName>
        <fullName evidence="8">TLC domain protein</fullName>
    </submittedName>
</protein>
<evidence type="ECO:0000256" key="1">
    <source>
        <dbReference type="ARBA" id="ARBA00004141"/>
    </source>
</evidence>
<dbReference type="OrthoDB" id="10266980at2759"/>
<keyword evidence="3 6" id="KW-1133">Transmembrane helix</keyword>
<feature type="transmembrane region" description="Helical" evidence="6">
    <location>
        <begin position="98"/>
        <end position="119"/>
    </location>
</feature>
<evidence type="ECO:0000256" key="5">
    <source>
        <dbReference type="PROSITE-ProRule" id="PRU00205"/>
    </source>
</evidence>
<dbReference type="GeneID" id="22911396"/>
<feature type="transmembrane region" description="Helical" evidence="6">
    <location>
        <begin position="160"/>
        <end position="185"/>
    </location>
</feature>
<dbReference type="Pfam" id="PF03798">
    <property type="entry name" value="TRAM_LAG1_CLN8"/>
    <property type="match status" value="1"/>
</dbReference>
<evidence type="ECO:0000256" key="6">
    <source>
        <dbReference type="SAM" id="Phobius"/>
    </source>
</evidence>
<feature type="domain" description="TLC" evidence="7">
    <location>
        <begin position="32"/>
        <end position="235"/>
    </location>
</feature>
<dbReference type="AlphaFoldDB" id="A0A023BAW4"/>
<dbReference type="RefSeq" id="XP_011129276.1">
    <property type="nucleotide sequence ID" value="XM_011130974.1"/>
</dbReference>
<dbReference type="EMBL" id="AFNH02000272">
    <property type="protein sequence ID" value="EZG78492.1"/>
    <property type="molecule type" value="Genomic_DNA"/>
</dbReference>
<evidence type="ECO:0000313" key="9">
    <source>
        <dbReference type="Proteomes" id="UP000019763"/>
    </source>
</evidence>
<dbReference type="GO" id="GO:0005783">
    <property type="term" value="C:endoplasmic reticulum"/>
    <property type="evidence" value="ECO:0007669"/>
    <property type="project" value="TreeGrafter"/>
</dbReference>
<evidence type="ECO:0000256" key="4">
    <source>
        <dbReference type="ARBA" id="ARBA00023136"/>
    </source>
</evidence>
<dbReference type="PANTHER" id="PTHR13439">
    <property type="entry name" value="CT120 PROTEIN"/>
    <property type="match status" value="1"/>
</dbReference>
<evidence type="ECO:0000259" key="7">
    <source>
        <dbReference type="PROSITE" id="PS50922"/>
    </source>
</evidence>
<evidence type="ECO:0000313" key="8">
    <source>
        <dbReference type="EMBL" id="EZG78492.1"/>
    </source>
</evidence>
<dbReference type="InterPro" id="IPR050846">
    <property type="entry name" value="TLCD"/>
</dbReference>
<feature type="transmembrane region" description="Helical" evidence="6">
    <location>
        <begin position="67"/>
        <end position="86"/>
    </location>
</feature>
<accession>A0A023BAW4</accession>
<evidence type="ECO:0000256" key="3">
    <source>
        <dbReference type="ARBA" id="ARBA00022989"/>
    </source>
</evidence>
<dbReference type="Proteomes" id="UP000019763">
    <property type="component" value="Unassembled WGS sequence"/>
</dbReference>
<reference evidence="8" key="1">
    <citation type="submission" date="2013-12" db="EMBL/GenBank/DDBJ databases">
        <authorList>
            <person name="Omoto C.K."/>
            <person name="Sibley D."/>
            <person name="Venepally P."/>
            <person name="Hadjithomas M."/>
            <person name="Karamycheva S."/>
            <person name="Brunk B."/>
            <person name="Roos D."/>
            <person name="Caler E."/>
            <person name="Lorenzi H."/>
        </authorList>
    </citation>
    <scope>NUCLEOTIDE SEQUENCE</scope>
</reference>
<dbReference type="GO" id="GO:0055088">
    <property type="term" value="P:lipid homeostasis"/>
    <property type="evidence" value="ECO:0007669"/>
    <property type="project" value="TreeGrafter"/>
</dbReference>